<proteinExistence type="predicted"/>
<dbReference type="Gene3D" id="3.40.50.720">
    <property type="entry name" value="NAD(P)-binding Rossmann-like Domain"/>
    <property type="match status" value="1"/>
</dbReference>
<dbReference type="GO" id="GO:0005737">
    <property type="term" value="C:cytoplasm"/>
    <property type="evidence" value="ECO:0007669"/>
    <property type="project" value="TreeGrafter"/>
</dbReference>
<protein>
    <recommendedName>
        <fullName evidence="1">Ketopantoate reductase N-terminal domain-containing protein</fullName>
    </recommendedName>
</protein>
<dbReference type="InterPro" id="IPR036291">
    <property type="entry name" value="NAD(P)-bd_dom_sf"/>
</dbReference>
<feature type="domain" description="Ketopantoate reductase N-terminal" evidence="1">
    <location>
        <begin position="3"/>
        <end position="104"/>
    </location>
</feature>
<reference evidence="3" key="1">
    <citation type="submission" date="2017-05" db="EMBL/GenBank/DDBJ databases">
        <title>Complete and WGS of Bordetella genogroups.</title>
        <authorList>
            <person name="Spilker T."/>
            <person name="Lipuma J."/>
        </authorList>
    </citation>
    <scope>NUCLEOTIDE SEQUENCE [LARGE SCALE GENOMIC DNA]</scope>
    <source>
        <strain evidence="3">AU16122</strain>
    </source>
</reference>
<name>A0A261SI75_9BORD</name>
<dbReference type="EMBL" id="NEVM01000001">
    <property type="protein sequence ID" value="OZI37139.1"/>
    <property type="molecule type" value="Genomic_DNA"/>
</dbReference>
<dbReference type="Proteomes" id="UP000216020">
    <property type="component" value="Unassembled WGS sequence"/>
</dbReference>
<dbReference type="AlphaFoldDB" id="A0A261SI75"/>
<dbReference type="PANTHER" id="PTHR21708:SF45">
    <property type="entry name" value="2-DEHYDROPANTOATE 2-REDUCTASE"/>
    <property type="match status" value="1"/>
</dbReference>
<evidence type="ECO:0000259" key="1">
    <source>
        <dbReference type="Pfam" id="PF02558"/>
    </source>
</evidence>
<keyword evidence="3" id="KW-1185">Reference proteome</keyword>
<dbReference type="PANTHER" id="PTHR21708">
    <property type="entry name" value="PROBABLE 2-DEHYDROPANTOATE 2-REDUCTASE"/>
    <property type="match status" value="1"/>
</dbReference>
<gene>
    <name evidence="2" type="ORF">CAL29_01535</name>
</gene>
<dbReference type="PROSITE" id="PS51257">
    <property type="entry name" value="PROKAR_LIPOPROTEIN"/>
    <property type="match status" value="1"/>
</dbReference>
<organism evidence="2 3">
    <name type="scientific">Bordetella genomosp. 10</name>
    <dbReference type="NCBI Taxonomy" id="1416804"/>
    <lineage>
        <taxon>Bacteria</taxon>
        <taxon>Pseudomonadati</taxon>
        <taxon>Pseudomonadota</taxon>
        <taxon>Betaproteobacteria</taxon>
        <taxon>Burkholderiales</taxon>
        <taxon>Alcaligenaceae</taxon>
        <taxon>Bordetella</taxon>
    </lineage>
</organism>
<comment type="caution">
    <text evidence="2">The sequence shown here is derived from an EMBL/GenBank/DDBJ whole genome shotgun (WGS) entry which is preliminary data.</text>
</comment>
<sequence>MKIAVLGAGAIGSFFAACLARTGLPVSVVVRKSQVKAIRTHGLRYQSEHESWHVAVAATVNARGLGPQDAVIVAAEAHTRPGSVADLLPLLDASTPVIFAVNGLPWRYFHKHRLSPIACLTLATGKEVAETPVLCDLFARCISETGRVPKRLMCKSTSSRGRAACGRRRTGRRCSRICLPASLWRSMRSRSQHRSGHARQFDMATPTLDLLLALLLQRADAAARRSLPGA</sequence>
<evidence type="ECO:0000313" key="2">
    <source>
        <dbReference type="EMBL" id="OZI37139.1"/>
    </source>
</evidence>
<dbReference type="Pfam" id="PF02558">
    <property type="entry name" value="ApbA"/>
    <property type="match status" value="1"/>
</dbReference>
<dbReference type="InterPro" id="IPR013332">
    <property type="entry name" value="KPR_N"/>
</dbReference>
<dbReference type="InterPro" id="IPR051402">
    <property type="entry name" value="KPR-Related"/>
</dbReference>
<accession>A0A261SI75</accession>
<dbReference type="SUPFAM" id="SSF51735">
    <property type="entry name" value="NAD(P)-binding Rossmann-fold domains"/>
    <property type="match status" value="1"/>
</dbReference>
<evidence type="ECO:0000313" key="3">
    <source>
        <dbReference type="Proteomes" id="UP000216020"/>
    </source>
</evidence>